<proteinExistence type="predicted"/>
<dbReference type="AlphaFoldDB" id="A0AA40EBM7"/>
<keyword evidence="2" id="KW-1185">Reference proteome</keyword>
<reference evidence="1" key="1">
    <citation type="submission" date="2023-06" db="EMBL/GenBank/DDBJ databases">
        <title>Genome-scale phylogeny and comparative genomics of the fungal order Sordariales.</title>
        <authorList>
            <consortium name="Lawrence Berkeley National Laboratory"/>
            <person name="Hensen N."/>
            <person name="Bonometti L."/>
            <person name="Westerberg I."/>
            <person name="Brannstrom I.O."/>
            <person name="Guillou S."/>
            <person name="Cros-Aarteil S."/>
            <person name="Calhoun S."/>
            <person name="Haridas S."/>
            <person name="Kuo A."/>
            <person name="Mondo S."/>
            <person name="Pangilinan J."/>
            <person name="Riley R."/>
            <person name="Labutti K."/>
            <person name="Andreopoulos B."/>
            <person name="Lipzen A."/>
            <person name="Chen C."/>
            <person name="Yanf M."/>
            <person name="Daum C."/>
            <person name="Ng V."/>
            <person name="Clum A."/>
            <person name="Steindorff A."/>
            <person name="Ohm R."/>
            <person name="Martin F."/>
            <person name="Silar P."/>
            <person name="Natvig D."/>
            <person name="Lalanne C."/>
            <person name="Gautier V."/>
            <person name="Ament-Velasquez S.L."/>
            <person name="Kruys A."/>
            <person name="Hutchinson M.I."/>
            <person name="Powell A.J."/>
            <person name="Barry K."/>
            <person name="Miller A.N."/>
            <person name="Grigoriev I.V."/>
            <person name="Debuchy R."/>
            <person name="Gladieux P."/>
            <person name="Thoren M.H."/>
            <person name="Johannesson H."/>
        </authorList>
    </citation>
    <scope>NUCLEOTIDE SEQUENCE</scope>
    <source>
        <strain evidence="1">SMH4607-1</strain>
    </source>
</reference>
<dbReference type="EMBL" id="JAUKUA010000001">
    <property type="protein sequence ID" value="KAK0732307.1"/>
    <property type="molecule type" value="Genomic_DNA"/>
</dbReference>
<dbReference type="Proteomes" id="UP001172102">
    <property type="component" value="Unassembled WGS sequence"/>
</dbReference>
<evidence type="ECO:0000313" key="2">
    <source>
        <dbReference type="Proteomes" id="UP001172102"/>
    </source>
</evidence>
<organism evidence="1 2">
    <name type="scientific">Lasiosphaeris hirsuta</name>
    <dbReference type="NCBI Taxonomy" id="260670"/>
    <lineage>
        <taxon>Eukaryota</taxon>
        <taxon>Fungi</taxon>
        <taxon>Dikarya</taxon>
        <taxon>Ascomycota</taxon>
        <taxon>Pezizomycotina</taxon>
        <taxon>Sordariomycetes</taxon>
        <taxon>Sordariomycetidae</taxon>
        <taxon>Sordariales</taxon>
        <taxon>Lasiosphaeriaceae</taxon>
        <taxon>Lasiosphaeris</taxon>
    </lineage>
</organism>
<accession>A0AA40EBM7</accession>
<comment type="caution">
    <text evidence="1">The sequence shown here is derived from an EMBL/GenBank/DDBJ whole genome shotgun (WGS) entry which is preliminary data.</text>
</comment>
<name>A0AA40EBM7_9PEZI</name>
<gene>
    <name evidence="1" type="ORF">B0H67DRAFT_640598</name>
</gene>
<sequence length="367" mass="40769">MPDPSPGSALRMETHVFDPRRTPPLECDIYGAANYPNDTPLVQTCYFRKWFLISASYRLLPAVNGRDLLNDATAAYEFARTRVGGSHIPRRVIVGGASAGPSFVFCLASSPFPYRNPSANLPSISSGFFLATLIAYHLEPKPLALLSITGIPTFHHPFFNSYKLIYHSSLDPPELVAPNPGPIPEDDMQTLISPYFVGKSVVEPLDAFALAKLDSRGKRKHGNAWLWRRLHHVSSSSQPPGVLYNYYLNKIVYLDLVSAVDPGFDWAASEDDANLARTSQWPMTIFIQGEQDKDISPSVCRDVAVRLGSRAVYCEARDQGHLFEKQLFLDNPQLNRGKTKGMSALFKAIKALDEAVGTPKENRIFIK</sequence>
<dbReference type="InterPro" id="IPR029058">
    <property type="entry name" value="AB_hydrolase_fold"/>
</dbReference>
<dbReference type="Gene3D" id="3.40.50.1820">
    <property type="entry name" value="alpha/beta hydrolase"/>
    <property type="match status" value="1"/>
</dbReference>
<protein>
    <submittedName>
        <fullName evidence="1">Uncharacterized protein</fullName>
    </submittedName>
</protein>
<dbReference type="SUPFAM" id="SSF53474">
    <property type="entry name" value="alpha/beta-Hydrolases"/>
    <property type="match status" value="1"/>
</dbReference>
<evidence type="ECO:0000313" key="1">
    <source>
        <dbReference type="EMBL" id="KAK0732307.1"/>
    </source>
</evidence>